<evidence type="ECO:0000313" key="2">
    <source>
        <dbReference type="Proteomes" id="UP000029614"/>
    </source>
</evidence>
<accession>A0A096D326</accession>
<comment type="caution">
    <text evidence="1">The sequence shown here is derived from an EMBL/GenBank/DDBJ whole genome shotgun (WGS) entry which is preliminary data.</text>
</comment>
<keyword evidence="2" id="KW-1185">Reference proteome</keyword>
<evidence type="ECO:0000313" key="1">
    <source>
        <dbReference type="EMBL" id="KGF51904.1"/>
    </source>
</evidence>
<dbReference type="RefSeq" id="WP_008450256.1">
    <property type="nucleotide sequence ID" value="NZ_JRNU01000021.1"/>
</dbReference>
<dbReference type="Proteomes" id="UP000029614">
    <property type="component" value="Unassembled WGS sequence"/>
</dbReference>
<name>A0A096D326_9BACT</name>
<dbReference type="AlphaFoldDB" id="A0A096D326"/>
<sequence length="182" mass="19852">MVKKKTKVIIPGGLQGLVHTAQSGQESSVKTEFNNGNVKQEVESSQGTEGQAAMVPGDVASSFTRTAVRNEHGEIVKDRTAPAAKKLPKAEGKQLAREYTIARDSGEDSWQLFLDLAKDYKQRDSKLATVYIDSDLKSVLDRLKSASSIKMPSTALLSAIVARFVFDHEQDIKNAIFGESLL</sequence>
<protein>
    <submittedName>
        <fullName evidence="1">Uncharacterized protein</fullName>
    </submittedName>
</protein>
<organism evidence="1 2">
    <name type="scientific">Prevotella amnii DNF00058</name>
    <dbReference type="NCBI Taxonomy" id="1401066"/>
    <lineage>
        <taxon>Bacteria</taxon>
        <taxon>Pseudomonadati</taxon>
        <taxon>Bacteroidota</taxon>
        <taxon>Bacteroidia</taxon>
        <taxon>Bacteroidales</taxon>
        <taxon>Prevotellaceae</taxon>
        <taxon>Prevotella</taxon>
    </lineage>
</organism>
<reference evidence="1 2" key="1">
    <citation type="submission" date="2014-07" db="EMBL/GenBank/DDBJ databases">
        <authorList>
            <person name="McCorrison J."/>
            <person name="Sanka R."/>
            <person name="Torralba M."/>
            <person name="Gillis M."/>
            <person name="Haft D.H."/>
            <person name="Methe B."/>
            <person name="Sutton G."/>
            <person name="Nelson K.E."/>
        </authorList>
    </citation>
    <scope>NUCLEOTIDE SEQUENCE [LARGE SCALE GENOMIC DNA]</scope>
    <source>
        <strain evidence="1 2">DNF00058</strain>
    </source>
</reference>
<gene>
    <name evidence="1" type="ORF">HMPREF9302_05770</name>
</gene>
<dbReference type="OrthoDB" id="1069836at2"/>
<proteinExistence type="predicted"/>
<dbReference type="EMBL" id="JRNU01000021">
    <property type="protein sequence ID" value="KGF51904.1"/>
    <property type="molecule type" value="Genomic_DNA"/>
</dbReference>